<feature type="compositionally biased region" description="Basic and acidic residues" evidence="1">
    <location>
        <begin position="1"/>
        <end position="10"/>
    </location>
</feature>
<dbReference type="InParanoid" id="E1Z346"/>
<dbReference type="EMBL" id="GL433835">
    <property type="protein sequence ID" value="EFN59775.1"/>
    <property type="molecule type" value="Genomic_DNA"/>
</dbReference>
<feature type="region of interest" description="Disordered" evidence="1">
    <location>
        <begin position="1"/>
        <end position="80"/>
    </location>
</feature>
<protein>
    <submittedName>
        <fullName evidence="2">Expressed protein</fullName>
    </submittedName>
</protein>
<evidence type="ECO:0000313" key="2">
    <source>
        <dbReference type="EMBL" id="EFN59775.1"/>
    </source>
</evidence>
<gene>
    <name evidence="2" type="ORF">CHLNCDRAFT_133451</name>
</gene>
<evidence type="ECO:0000313" key="3">
    <source>
        <dbReference type="Proteomes" id="UP000008141"/>
    </source>
</evidence>
<feature type="compositionally biased region" description="Basic and acidic residues" evidence="1">
    <location>
        <begin position="48"/>
        <end position="58"/>
    </location>
</feature>
<dbReference type="Proteomes" id="UP000008141">
    <property type="component" value="Unassembled WGS sequence"/>
</dbReference>
<dbReference type="AlphaFoldDB" id="E1Z346"/>
<dbReference type="OrthoDB" id="10610758at2759"/>
<proteinExistence type="predicted"/>
<keyword evidence="3" id="KW-1185">Reference proteome</keyword>
<organism evidence="3">
    <name type="scientific">Chlorella variabilis</name>
    <name type="common">Green alga</name>
    <dbReference type="NCBI Taxonomy" id="554065"/>
    <lineage>
        <taxon>Eukaryota</taxon>
        <taxon>Viridiplantae</taxon>
        <taxon>Chlorophyta</taxon>
        <taxon>core chlorophytes</taxon>
        <taxon>Trebouxiophyceae</taxon>
        <taxon>Chlorellales</taxon>
        <taxon>Chlorellaceae</taxon>
        <taxon>Chlorella clade</taxon>
        <taxon>Chlorella</taxon>
    </lineage>
</organism>
<sequence length="327" mass="36400">MVRGSQRGEDGGLLASQRWQPRQPGGEGGRGAPGRQPGAMSQLLADRPPPRGDRERRARQPWRRGQQQRREGEEGNELVEVEDASVTLPAELLDTPHDIITQFEYALRDAADPQAEAVPIRDLVTDIGDLANSDNLALLKYYVTPQEWRAFSSGSMDTEEQNHLLDRLATALIADERHVEKKEAVAAAIDADPDYDIMASLGSRPQLRGTRRVAPVPPREEVEAEIDASKEMLMEEHSMTEEEFEAAKQATVQQMMAAAHQAAAPVLPNHLSQERRLMALVDKALPRDHPHYAAAKQRIAVLQANPGWSQERKMVFTKRLIKRLASA</sequence>
<accession>E1Z346</accession>
<dbReference type="KEGG" id="cvr:CHLNCDRAFT_133451"/>
<dbReference type="GeneID" id="17359518"/>
<evidence type="ECO:0000256" key="1">
    <source>
        <dbReference type="SAM" id="MobiDB-lite"/>
    </source>
</evidence>
<dbReference type="STRING" id="554065.E1Z346"/>
<reference evidence="2 3" key="1">
    <citation type="journal article" date="2010" name="Plant Cell">
        <title>The Chlorella variabilis NC64A genome reveals adaptation to photosymbiosis, coevolution with viruses, and cryptic sex.</title>
        <authorList>
            <person name="Blanc G."/>
            <person name="Duncan G."/>
            <person name="Agarkova I."/>
            <person name="Borodovsky M."/>
            <person name="Gurnon J."/>
            <person name="Kuo A."/>
            <person name="Lindquist E."/>
            <person name="Lucas S."/>
            <person name="Pangilinan J."/>
            <person name="Polle J."/>
            <person name="Salamov A."/>
            <person name="Terry A."/>
            <person name="Yamada T."/>
            <person name="Dunigan D.D."/>
            <person name="Grigoriev I.V."/>
            <person name="Claverie J.M."/>
            <person name="Van Etten J.L."/>
        </authorList>
    </citation>
    <scope>NUCLEOTIDE SEQUENCE [LARGE SCALE GENOMIC DNA]</scope>
    <source>
        <strain evidence="2 3">NC64A</strain>
    </source>
</reference>
<name>E1Z346_CHLVA</name>
<dbReference type="RefSeq" id="XP_005851877.1">
    <property type="nucleotide sequence ID" value="XM_005851815.1"/>
</dbReference>